<protein>
    <recommendedName>
        <fullName evidence="3">NRDE family protein</fullName>
    </recommendedName>
</protein>
<dbReference type="PANTHER" id="PTHR17985:SF8">
    <property type="entry name" value="TRANSPORT AND GOLGI ORGANIZATION PROTEIN 2 HOMOLOG"/>
    <property type="match status" value="1"/>
</dbReference>
<evidence type="ECO:0008006" key="3">
    <source>
        <dbReference type="Google" id="ProtNLM"/>
    </source>
</evidence>
<reference evidence="1" key="2">
    <citation type="submission" date="2020-09" db="EMBL/GenBank/DDBJ databases">
        <authorList>
            <person name="Sun Q."/>
            <person name="Ohkuma M."/>
        </authorList>
    </citation>
    <scope>NUCLEOTIDE SEQUENCE</scope>
    <source>
        <strain evidence="1">JCM 13064</strain>
    </source>
</reference>
<dbReference type="InterPro" id="IPR008551">
    <property type="entry name" value="TANGO2"/>
</dbReference>
<dbReference type="AlphaFoldDB" id="A0A917RNJ2"/>
<sequence>MCTVIVSFAPGSATPVVLAGVRDELLSRPWQAPAAHWPDRPALVGGRDLLAGGTWLAADPGGPRVAALLNGRGTEAPGHLRRSRGVLPLEAVVHGGPPADLTPYDPFHLLVAGRRGVRLWSWDGAEVTEAEPPAGVHIVVNSGWETGEQDPRVAFFRPRFAAAVRPSAVDAGGVTWEDWHHLAAGAGLPVTDPRALVVRRELGDGRVWGTSSVTLVALGVDGLRYDFCPRPGDASSWHTVLHVPPVA</sequence>
<dbReference type="Proteomes" id="UP000645217">
    <property type="component" value="Unassembled WGS sequence"/>
</dbReference>
<dbReference type="PANTHER" id="PTHR17985">
    <property type="entry name" value="SER/THR-RICH PROTEIN T10 IN DGCR REGION"/>
    <property type="match status" value="1"/>
</dbReference>
<evidence type="ECO:0000313" key="2">
    <source>
        <dbReference type="Proteomes" id="UP000645217"/>
    </source>
</evidence>
<gene>
    <name evidence="1" type="ORF">GCM10007964_67700</name>
</gene>
<organism evidence="1 2">
    <name type="scientific">Sphaerisporangium melleum</name>
    <dbReference type="NCBI Taxonomy" id="321316"/>
    <lineage>
        <taxon>Bacteria</taxon>
        <taxon>Bacillati</taxon>
        <taxon>Actinomycetota</taxon>
        <taxon>Actinomycetes</taxon>
        <taxon>Streptosporangiales</taxon>
        <taxon>Streptosporangiaceae</taxon>
        <taxon>Sphaerisporangium</taxon>
    </lineage>
</organism>
<reference evidence="1" key="1">
    <citation type="journal article" date="2014" name="Int. J. Syst. Evol. Microbiol.">
        <title>Complete genome sequence of Corynebacterium casei LMG S-19264T (=DSM 44701T), isolated from a smear-ripened cheese.</title>
        <authorList>
            <consortium name="US DOE Joint Genome Institute (JGI-PGF)"/>
            <person name="Walter F."/>
            <person name="Albersmeier A."/>
            <person name="Kalinowski J."/>
            <person name="Ruckert C."/>
        </authorList>
    </citation>
    <scope>NUCLEOTIDE SEQUENCE</scope>
    <source>
        <strain evidence="1">JCM 13064</strain>
    </source>
</reference>
<proteinExistence type="predicted"/>
<evidence type="ECO:0000313" key="1">
    <source>
        <dbReference type="EMBL" id="GGL16168.1"/>
    </source>
</evidence>
<accession>A0A917RNJ2</accession>
<keyword evidence="2" id="KW-1185">Reference proteome</keyword>
<dbReference type="Pfam" id="PF05742">
    <property type="entry name" value="TANGO2"/>
    <property type="match status" value="1"/>
</dbReference>
<name>A0A917RNJ2_9ACTN</name>
<dbReference type="EMBL" id="BMNT01000053">
    <property type="protein sequence ID" value="GGL16168.1"/>
    <property type="molecule type" value="Genomic_DNA"/>
</dbReference>
<comment type="caution">
    <text evidence="1">The sequence shown here is derived from an EMBL/GenBank/DDBJ whole genome shotgun (WGS) entry which is preliminary data.</text>
</comment>